<dbReference type="EMBL" id="KZ857404">
    <property type="protein sequence ID" value="RDX49659.1"/>
    <property type="molecule type" value="Genomic_DNA"/>
</dbReference>
<dbReference type="SUPFAM" id="SSF52540">
    <property type="entry name" value="P-loop containing nucleoside triphosphate hydrolases"/>
    <property type="match status" value="1"/>
</dbReference>
<dbReference type="OrthoDB" id="3228837at2759"/>
<evidence type="ECO:0000313" key="4">
    <source>
        <dbReference type="Proteomes" id="UP000256964"/>
    </source>
</evidence>
<dbReference type="InterPro" id="IPR007111">
    <property type="entry name" value="NACHT_NTPase"/>
</dbReference>
<dbReference type="PROSITE" id="PS50837">
    <property type="entry name" value="NACHT"/>
    <property type="match status" value="1"/>
</dbReference>
<protein>
    <recommendedName>
        <fullName evidence="2">NACHT domain-containing protein</fullName>
    </recommendedName>
</protein>
<evidence type="ECO:0000313" key="3">
    <source>
        <dbReference type="EMBL" id="RDX49659.1"/>
    </source>
</evidence>
<dbReference type="PANTHER" id="PTHR10039:SF15">
    <property type="entry name" value="NACHT DOMAIN-CONTAINING PROTEIN"/>
    <property type="match status" value="1"/>
</dbReference>
<evidence type="ECO:0000259" key="2">
    <source>
        <dbReference type="PROSITE" id="PS50837"/>
    </source>
</evidence>
<dbReference type="STRING" id="139420.A0A371DAU5"/>
<dbReference type="InterPro" id="IPR059179">
    <property type="entry name" value="MLKL-like_MCAfunc"/>
</dbReference>
<keyword evidence="4" id="KW-1185">Reference proteome</keyword>
<reference evidence="3 4" key="1">
    <citation type="journal article" date="2018" name="Biotechnol. Biofuels">
        <title>Integrative visual omics of the white-rot fungus Polyporus brumalis exposes the biotechnological potential of its oxidative enzymes for delignifying raw plant biomass.</title>
        <authorList>
            <person name="Miyauchi S."/>
            <person name="Rancon A."/>
            <person name="Drula E."/>
            <person name="Hage H."/>
            <person name="Chaduli D."/>
            <person name="Favel A."/>
            <person name="Grisel S."/>
            <person name="Henrissat B."/>
            <person name="Herpoel-Gimbert I."/>
            <person name="Ruiz-Duenas F.J."/>
            <person name="Chevret D."/>
            <person name="Hainaut M."/>
            <person name="Lin J."/>
            <person name="Wang M."/>
            <person name="Pangilinan J."/>
            <person name="Lipzen A."/>
            <person name="Lesage-Meessen L."/>
            <person name="Navarro D."/>
            <person name="Riley R."/>
            <person name="Grigoriev I.V."/>
            <person name="Zhou S."/>
            <person name="Raouche S."/>
            <person name="Rosso M.N."/>
        </authorList>
    </citation>
    <scope>NUCLEOTIDE SEQUENCE [LARGE SCALE GENOMIC DNA]</scope>
    <source>
        <strain evidence="3 4">BRFM 1820</strain>
    </source>
</reference>
<dbReference type="Gene3D" id="3.40.50.300">
    <property type="entry name" value="P-loop containing nucleotide triphosphate hydrolases"/>
    <property type="match status" value="1"/>
</dbReference>
<dbReference type="PANTHER" id="PTHR10039">
    <property type="entry name" value="AMELOGENIN"/>
    <property type="match status" value="1"/>
</dbReference>
<feature type="domain" description="NACHT" evidence="2">
    <location>
        <begin position="257"/>
        <end position="406"/>
    </location>
</feature>
<evidence type="ECO:0000256" key="1">
    <source>
        <dbReference type="ARBA" id="ARBA00022737"/>
    </source>
</evidence>
<organism evidence="3 4">
    <name type="scientific">Lentinus brumalis</name>
    <dbReference type="NCBI Taxonomy" id="2498619"/>
    <lineage>
        <taxon>Eukaryota</taxon>
        <taxon>Fungi</taxon>
        <taxon>Dikarya</taxon>
        <taxon>Basidiomycota</taxon>
        <taxon>Agaricomycotina</taxon>
        <taxon>Agaricomycetes</taxon>
        <taxon>Polyporales</taxon>
        <taxon>Polyporaceae</taxon>
        <taxon>Lentinus</taxon>
    </lineage>
</organism>
<name>A0A371DAU5_9APHY</name>
<dbReference type="Proteomes" id="UP000256964">
    <property type="component" value="Unassembled WGS sequence"/>
</dbReference>
<gene>
    <name evidence="3" type="ORF">OH76DRAFT_523124</name>
</gene>
<keyword evidence="1" id="KW-0677">Repeat</keyword>
<sequence length="845" mass="93933">MPPDSDHPKTSSTTSDALDTMLDCTVEALESAKDTIVDALSLPGTGIALDAVIGILKKVQAAKSNRNALKSLREEIMLLVNMLQRLAKAVDTGLPADKYPVDSAERDKAKEEAFRSTRLAERVAKLVIDLQAICADADKLLKRNRVCRFVHSTGDARAITDMKDKIAAARQAFQMENGVMIETQVTEALSGIKRVIAMQKAEEEERVLNSIPRADGALYGSATNAMKARFLEGTREQIFGWLEEWVEGHAARTGTHPICVLVGEAGTGKSTIASEFSKRLEEQGRLGASFFFTRGTQDLNSPAKVFSTIASQLARSQSSLRVPVADAAREHLRRGALQQLEQEFEDLVRRPLSTLSSSDHAPIFVIVDALDECTEEGPTLVPTLLRLLLSAAVPPSPLRVFLTSRPEPHYIHKSFTAPVVQPHVFTMSIQDSRRTVDDDIERLFVDALSKHETSRRWYKADSSIVQRLTWKSEGLFIYARTAIDFILHDPDDRLALQERYDILLSTEVAAGRAPLDLLYRTILNNVFPPEDRYQQMQDRLKRILGYLVAVRVNEGISPRSLEKLTGMLTAESVPILNKLRSVVIFEHNDLDSRFRIIHATFREFLGDPARAGNDFYVNVEEAHGRLAEGCMSVMRSFAEDWQGSGADAQARLILRFLTATPDPTLSTFEYALRFRCVHLDLQRARSQDPDRHSWQSVGKDEPPPIAAFLSWKNRYSSHIVALVCAIVARLRGSLPAGSKWIDVVSSMHDTLSTRGDEVGGGYVRPILCIILDIQAVRNRAVSETAQDQATHTLAALEYHFVAELTNIFKRHSSHREFCLAASATHSNFHKAIVAAGLTPGHPHEK</sequence>
<dbReference type="CDD" id="cd21037">
    <property type="entry name" value="MLKL_NTD"/>
    <property type="match status" value="1"/>
</dbReference>
<proteinExistence type="predicted"/>
<dbReference type="Pfam" id="PF24883">
    <property type="entry name" value="NPHP3_N"/>
    <property type="match status" value="1"/>
</dbReference>
<dbReference type="InterPro" id="IPR056884">
    <property type="entry name" value="NPHP3-like_N"/>
</dbReference>
<dbReference type="AlphaFoldDB" id="A0A371DAU5"/>
<dbReference type="InterPro" id="IPR027417">
    <property type="entry name" value="P-loop_NTPase"/>
</dbReference>
<accession>A0A371DAU5</accession>